<gene>
    <name evidence="1" type="ordered locus">Mvol_0240</name>
</gene>
<evidence type="ECO:0000313" key="1">
    <source>
        <dbReference type="EMBL" id="ADI35900.1"/>
    </source>
</evidence>
<dbReference type="CDD" id="cd02440">
    <property type="entry name" value="AdoMet_MTases"/>
    <property type="match status" value="1"/>
</dbReference>
<dbReference type="SUPFAM" id="SSF53335">
    <property type="entry name" value="S-adenosyl-L-methionine-dependent methyltransferases"/>
    <property type="match status" value="1"/>
</dbReference>
<dbReference type="eggNOG" id="arCOG05112">
    <property type="taxonomic scope" value="Archaea"/>
</dbReference>
<dbReference type="EMBL" id="CP002057">
    <property type="protein sequence ID" value="ADI35900.1"/>
    <property type="molecule type" value="Genomic_DNA"/>
</dbReference>
<dbReference type="GO" id="GO:0032259">
    <property type="term" value="P:methylation"/>
    <property type="evidence" value="ECO:0007669"/>
    <property type="project" value="UniProtKB-KW"/>
</dbReference>
<dbReference type="KEGG" id="mvo:Mvol_0240"/>
<dbReference type="AlphaFoldDB" id="D7DRZ0"/>
<accession>D7DRZ0</accession>
<name>D7DRZ0_METV3</name>
<dbReference type="InterPro" id="IPR029063">
    <property type="entry name" value="SAM-dependent_MTases_sf"/>
</dbReference>
<dbReference type="Proteomes" id="UP000007722">
    <property type="component" value="Chromosome"/>
</dbReference>
<keyword evidence="2" id="KW-1185">Reference proteome</keyword>
<dbReference type="Pfam" id="PF13489">
    <property type="entry name" value="Methyltransf_23"/>
    <property type="match status" value="1"/>
</dbReference>
<keyword evidence="1" id="KW-0808">Transferase</keyword>
<proteinExistence type="predicted"/>
<dbReference type="GO" id="GO:0008168">
    <property type="term" value="F:methyltransferase activity"/>
    <property type="evidence" value="ECO:0007669"/>
    <property type="project" value="UniProtKB-KW"/>
</dbReference>
<evidence type="ECO:0000313" key="2">
    <source>
        <dbReference type="Proteomes" id="UP000007722"/>
    </source>
</evidence>
<protein>
    <submittedName>
        <fullName evidence="1">Methyltransferase type 12</fullName>
    </submittedName>
</protein>
<keyword evidence="1" id="KW-0489">Methyltransferase</keyword>
<dbReference type="OrthoDB" id="57427at2157"/>
<organism evidence="1 2">
    <name type="scientific">Methanococcus voltae (strain ATCC BAA-1334 / A3)</name>
    <dbReference type="NCBI Taxonomy" id="456320"/>
    <lineage>
        <taxon>Archaea</taxon>
        <taxon>Methanobacteriati</taxon>
        <taxon>Methanobacteriota</taxon>
        <taxon>Methanomada group</taxon>
        <taxon>Methanococci</taxon>
        <taxon>Methanococcales</taxon>
        <taxon>Methanococcaceae</taxon>
        <taxon>Methanococcus</taxon>
    </lineage>
</organism>
<reference evidence="1 2" key="1">
    <citation type="submission" date="2010-05" db="EMBL/GenBank/DDBJ databases">
        <title>Complete sequence of Methanococcus voltae A3.</title>
        <authorList>
            <consortium name="US DOE Joint Genome Institute"/>
            <person name="Lucas S."/>
            <person name="Copeland A."/>
            <person name="Lapidus A."/>
            <person name="Cheng J.-F."/>
            <person name="Bruce D."/>
            <person name="Goodwin L."/>
            <person name="Pitluck S."/>
            <person name="Lowry S."/>
            <person name="Clum A."/>
            <person name="Land M."/>
            <person name="Hauser L."/>
            <person name="Kyrpides N."/>
            <person name="Mikhailova N."/>
            <person name="Whitman W.B."/>
            <person name="Woyke T."/>
        </authorList>
    </citation>
    <scope>NUCLEOTIDE SEQUENCE [LARGE SCALE GENOMIC DNA]</scope>
    <source>
        <strain evidence="2">ATCC BAA-1334 / A3</strain>
    </source>
</reference>
<dbReference type="STRING" id="456320.Mvol_0240"/>
<dbReference type="InParanoid" id="D7DRZ0"/>
<dbReference type="HOGENOM" id="CLU_098947_0_0_2"/>
<sequence>MANDLISKYKHDYLINACKGKKVLHIGASDYPYHEERVKKGTLLHQKLNKVAEVIGLDISRDAIQILRENDVNNVYYGYIVENEYDEHIIIQKFDIIVFPDVIEHLSKPGQALENLTQFCNPNTRIIITAPNAWSILELKNHFKNEESVHPDHCFWTSAKTLTKLCEFSGYNVKKITYTNSGASTDKLTFKGKLFRNIVDNFPHMRNVLILEISPK</sequence>
<dbReference type="Gene3D" id="3.40.50.150">
    <property type="entry name" value="Vaccinia Virus protein VP39"/>
    <property type="match status" value="1"/>
</dbReference>